<reference evidence="2 3" key="1">
    <citation type="submission" date="2016-12" db="EMBL/GenBank/DDBJ databases">
        <authorList>
            <person name="Song W.-J."/>
            <person name="Kurnit D.M."/>
        </authorList>
    </citation>
    <scope>NUCLEOTIDE SEQUENCE [LARGE SCALE GENOMIC DNA]</scope>
    <source>
        <strain evidence="2 3">DSM 18488</strain>
    </source>
</reference>
<dbReference type="InterPro" id="IPR036705">
    <property type="entry name" value="Ribosyl_crysJ1_sf"/>
</dbReference>
<keyword evidence="2" id="KW-0378">Hydrolase</keyword>
<dbReference type="PANTHER" id="PTHR16222:SF34">
    <property type="entry name" value="ADP-RIBOSYLGLYCOHYDROLASE"/>
    <property type="match status" value="1"/>
</dbReference>
<dbReference type="PANTHER" id="PTHR16222">
    <property type="entry name" value="ADP-RIBOSYLGLYCOHYDROLASE"/>
    <property type="match status" value="1"/>
</dbReference>
<dbReference type="InterPro" id="IPR005502">
    <property type="entry name" value="Ribosyl_crysJ1"/>
</dbReference>
<name>A0A1M7XYA6_9BACT</name>
<dbReference type="Gene3D" id="1.10.4080.10">
    <property type="entry name" value="ADP-ribosylation/Crystallin J1"/>
    <property type="match status" value="1"/>
</dbReference>
<dbReference type="InterPro" id="IPR050792">
    <property type="entry name" value="ADP-ribosylglycohydrolase"/>
</dbReference>
<dbReference type="GO" id="GO:0046872">
    <property type="term" value="F:metal ion binding"/>
    <property type="evidence" value="ECO:0007669"/>
    <property type="project" value="UniProtKB-KW"/>
</dbReference>
<proteinExistence type="predicted"/>
<organism evidence="2 3">
    <name type="scientific">Desulfopila aestuarii DSM 18488</name>
    <dbReference type="NCBI Taxonomy" id="1121416"/>
    <lineage>
        <taxon>Bacteria</taxon>
        <taxon>Pseudomonadati</taxon>
        <taxon>Thermodesulfobacteriota</taxon>
        <taxon>Desulfobulbia</taxon>
        <taxon>Desulfobulbales</taxon>
        <taxon>Desulfocapsaceae</taxon>
        <taxon>Desulfopila</taxon>
    </lineage>
</organism>
<comment type="cofactor">
    <cofactor evidence="1">
        <name>Mg(2+)</name>
        <dbReference type="ChEBI" id="CHEBI:18420"/>
    </cofactor>
    <text evidence="1">Binds 2 magnesium ions per subunit.</text>
</comment>
<evidence type="ECO:0000256" key="1">
    <source>
        <dbReference type="PIRSR" id="PIRSR605502-1"/>
    </source>
</evidence>
<feature type="binding site" evidence="1">
    <location>
        <position position="298"/>
    </location>
    <ligand>
        <name>Mg(2+)</name>
        <dbReference type="ChEBI" id="CHEBI:18420"/>
        <label>1</label>
    </ligand>
</feature>
<dbReference type="STRING" id="1121416.SAMN02745220_00600"/>
<evidence type="ECO:0000313" key="3">
    <source>
        <dbReference type="Proteomes" id="UP000184603"/>
    </source>
</evidence>
<dbReference type="SUPFAM" id="SSF101478">
    <property type="entry name" value="ADP-ribosylglycohydrolase"/>
    <property type="match status" value="1"/>
</dbReference>
<dbReference type="Pfam" id="PF03747">
    <property type="entry name" value="ADP_ribosyl_GH"/>
    <property type="match status" value="1"/>
</dbReference>
<keyword evidence="3" id="KW-1185">Reference proteome</keyword>
<keyword evidence="1" id="KW-0460">Magnesium</keyword>
<dbReference type="GO" id="GO:0016787">
    <property type="term" value="F:hydrolase activity"/>
    <property type="evidence" value="ECO:0007669"/>
    <property type="project" value="UniProtKB-KW"/>
</dbReference>
<accession>A0A1M7XYA6</accession>
<gene>
    <name evidence="2" type="ORF">SAMN02745220_00600</name>
</gene>
<keyword evidence="1" id="KW-0479">Metal-binding</keyword>
<dbReference type="OrthoDB" id="5297797at2"/>
<dbReference type="AlphaFoldDB" id="A0A1M7XYA6"/>
<evidence type="ECO:0000313" key="2">
    <source>
        <dbReference type="EMBL" id="SHO43991.1"/>
    </source>
</evidence>
<dbReference type="EMBL" id="FRFE01000002">
    <property type="protein sequence ID" value="SHO43991.1"/>
    <property type="molecule type" value="Genomic_DNA"/>
</dbReference>
<dbReference type="Proteomes" id="UP000184603">
    <property type="component" value="Unassembled WGS sequence"/>
</dbReference>
<sequence>MNQNDFIDRLNGALYGMFIGDALAMPVHWYYDTNALKRDYGIVENYVQPRNPHPDSILYRSVYTARSARADILHEQKCFWGQKNIHYHQFLQAGENTLNLKLAKELLNLLLENGSYSAENWLQRLVEYMTTPGCHNDTYVEEYLRHFFLRYGKGVELKKCGRTDEKHIGGFTQMLPVLLVLARDPELAIDTALNHLPLTHGGEKVQYWGSILARLQLALVYGDSLHEAMTSSTDTLPAELKEDRLRALANYPDHIVVGRHFSSACYVDQALPATLYLALKYQNQPEQGLIANTMCGGDNAGRGAVLGALLGAQNGMDCWPARWVEGLLDPPPLLKFSQLL</sequence>
<dbReference type="RefSeq" id="WP_073611965.1">
    <property type="nucleotide sequence ID" value="NZ_FRFE01000002.1"/>
</dbReference>
<protein>
    <submittedName>
        <fullName evidence="2">ADP-ribosylglycohydrolase</fullName>
    </submittedName>
</protein>